<protein>
    <submittedName>
        <fullName evidence="3">Putative secreted protein</fullName>
    </submittedName>
</protein>
<keyword evidence="1" id="KW-0732">Signal</keyword>
<dbReference type="AlphaFoldDB" id="A0A090X821"/>
<accession>A0A090X821</accession>
<name>A0A090X821_IXORI</name>
<dbReference type="Gene3D" id="2.60.40.4060">
    <property type="entry name" value="Reeler domain"/>
    <property type="match status" value="1"/>
</dbReference>
<feature type="chain" id="PRO_5001866570" evidence="1">
    <location>
        <begin position="22"/>
        <end position="208"/>
    </location>
</feature>
<dbReference type="InterPro" id="IPR042307">
    <property type="entry name" value="Reeler_sf"/>
</dbReference>
<proteinExistence type="evidence at transcript level"/>
<dbReference type="EMBL" id="GBIH01002223">
    <property type="protein sequence ID" value="JAC92487.1"/>
    <property type="molecule type" value="mRNA"/>
</dbReference>
<organism evidence="3">
    <name type="scientific">Ixodes ricinus</name>
    <name type="common">Common tick</name>
    <name type="synonym">Acarus ricinus</name>
    <dbReference type="NCBI Taxonomy" id="34613"/>
    <lineage>
        <taxon>Eukaryota</taxon>
        <taxon>Metazoa</taxon>
        <taxon>Ecdysozoa</taxon>
        <taxon>Arthropoda</taxon>
        <taxon>Chelicerata</taxon>
        <taxon>Arachnida</taxon>
        <taxon>Acari</taxon>
        <taxon>Parasitiformes</taxon>
        <taxon>Ixodida</taxon>
        <taxon>Ixodoidea</taxon>
        <taxon>Ixodidae</taxon>
        <taxon>Ixodinae</taxon>
        <taxon>Ixodes</taxon>
    </lineage>
</organism>
<evidence type="ECO:0000259" key="2">
    <source>
        <dbReference type="Pfam" id="PF02014"/>
    </source>
</evidence>
<evidence type="ECO:0000256" key="1">
    <source>
        <dbReference type="SAM" id="SignalP"/>
    </source>
</evidence>
<reference evidence="3" key="1">
    <citation type="journal article" date="2015" name="PLoS Negl. Trop. Dis.">
        <title>Deep Sequencing Analysis of the Ixodes ricinus Haemocytome.</title>
        <authorList>
            <person name="Kotsyfakis M."/>
            <person name="Kopacek P."/>
            <person name="Franta Z."/>
            <person name="Pedra J.H."/>
            <person name="Ribeiro J.M."/>
        </authorList>
    </citation>
    <scope>NUCLEOTIDE SEQUENCE</scope>
</reference>
<evidence type="ECO:0000313" key="3">
    <source>
        <dbReference type="EMBL" id="JAC92487.1"/>
    </source>
</evidence>
<dbReference type="Pfam" id="PF02014">
    <property type="entry name" value="Reeler"/>
    <property type="match status" value="1"/>
</dbReference>
<feature type="domain" description="Reelin" evidence="2">
    <location>
        <begin position="31"/>
        <end position="153"/>
    </location>
</feature>
<feature type="signal peptide" evidence="1">
    <location>
        <begin position="1"/>
        <end position="21"/>
    </location>
</feature>
<sequence>MVPRTPTLSAMLLLWVGLCNGHATGADDEACKDLYPSHGYKAKSAAEGYAEGYRLVQDKVDYKPNDIITVTLYTVGPPFKALPDQGLRRGRKRRGSVRAARSPLQVDAQLLRGHAHAPRRQNRTSGLTWRAPKDRRGKVHFKATVLKTFNNFYHAMPKHTSRKKHDEEPDTDASAPVTYRQIKSNIIQTRGFCLNKGSISCFVYMLII</sequence>
<dbReference type="InterPro" id="IPR002861">
    <property type="entry name" value="Reeler_dom"/>
</dbReference>